<evidence type="ECO:0000259" key="1">
    <source>
        <dbReference type="Pfam" id="PF14129"/>
    </source>
</evidence>
<dbReference type="InterPro" id="IPR025381">
    <property type="entry name" value="DUF4296"/>
</dbReference>
<evidence type="ECO:0000313" key="2">
    <source>
        <dbReference type="EMBL" id="MEB3075354.1"/>
    </source>
</evidence>
<accession>A0ABU5Z9L4</accession>
<comment type="caution">
    <text evidence="2">The sequence shown here is derived from an EMBL/GenBank/DDBJ whole genome shotgun (WGS) entry which is preliminary data.</text>
</comment>
<gene>
    <name evidence="2" type="ORF">VJJ08_08585</name>
</gene>
<dbReference type="RefSeq" id="WP_323983563.1">
    <property type="nucleotide sequence ID" value="NZ_JAYKBW010000009.1"/>
</dbReference>
<dbReference type="Pfam" id="PF14129">
    <property type="entry name" value="DUF4296"/>
    <property type="match status" value="1"/>
</dbReference>
<protein>
    <submittedName>
        <fullName evidence="2">DUF4296 domain-containing protein</fullName>
    </submittedName>
</protein>
<feature type="domain" description="DUF4296" evidence="1">
    <location>
        <begin position="22"/>
        <end position="102"/>
    </location>
</feature>
<dbReference type="EMBL" id="JAYKBW010000009">
    <property type="protein sequence ID" value="MEB3075354.1"/>
    <property type="molecule type" value="Genomic_DNA"/>
</dbReference>
<name>A0ABU5Z9L4_9FLAO</name>
<evidence type="ECO:0000313" key="3">
    <source>
        <dbReference type="Proteomes" id="UP001311730"/>
    </source>
</evidence>
<keyword evidence="3" id="KW-1185">Reference proteome</keyword>
<proteinExistence type="predicted"/>
<sequence>MKPLYYLLFLCLVACSQVVPTPKKLLSEGEMEQVFYDLAILNAAKSIDASFYEKQGVDISSLIYEKYGVDSLLLAQNISYYASNPEKCRHILSQVDARLKLEDSLLRKQQTPILPPVGEQPLDSLE</sequence>
<dbReference type="Proteomes" id="UP001311730">
    <property type="component" value="Unassembled WGS sequence"/>
</dbReference>
<reference evidence="2 3" key="1">
    <citation type="submission" date="2023-12" db="EMBL/GenBank/DDBJ databases">
        <title>Genomic sequences of Capnocytophaga and Parvimonas strains.</title>
        <authorList>
            <person name="Watt R.M."/>
            <person name="Wang M."/>
            <person name="Yang T."/>
            <person name="Tong W.M."/>
        </authorList>
    </citation>
    <scope>NUCLEOTIDE SEQUENCE [LARGE SCALE GENOMIC DNA]</scope>
    <source>
        <strain evidence="2 3">CCUG 13096</strain>
    </source>
</reference>
<organism evidence="2 3">
    <name type="scientific">Capnocytophaga gingivalis</name>
    <dbReference type="NCBI Taxonomy" id="1017"/>
    <lineage>
        <taxon>Bacteria</taxon>
        <taxon>Pseudomonadati</taxon>
        <taxon>Bacteroidota</taxon>
        <taxon>Flavobacteriia</taxon>
        <taxon>Flavobacteriales</taxon>
        <taxon>Flavobacteriaceae</taxon>
        <taxon>Capnocytophaga</taxon>
    </lineage>
</organism>